<feature type="compositionally biased region" description="Low complexity" evidence="1">
    <location>
        <begin position="124"/>
        <end position="149"/>
    </location>
</feature>
<sequence length="1089" mass="119439">MRVACRPKETALLLLALAVSAAESDGGLLEGVEVVTSTSVSVRVSTSEDHVPRESVINHVVEKEKTQSNARGTVTKMSAPKGVMKEDQQGTSRVATQGQSVTISALGPSTESPKFRVRHKSGSTLPTAAPTLAEATTIAYTTTASPSAEAPKEAPRRKRKRPAGYRRPMPEGQAPQQQTVPHSGPILPRRSHRPEQERKHSQVRPHQQFAQNYQPQQEKHQPPQQEQQQQQHVELNHQPQLDLPQQASPSPAQLPSQYQTPPPRHEAIKPFSVPAPVPALASQQDTQQQSEAHPIMPALQYPLPSPPSLKPVAPVLPPNIQHPTDQPQSEAVPTHQPQVRPRPVQFQPQLHNALPIPRPVVTPAQNPPKVVPVATAEPPSPPTHSLVHSNQPQVHLPILSLPAVPSSHQEPVPLPPVPIKKIKPHKAKKQHRAPDNSVKHAPITRPIVQHPVDPLLLPPTLPPPTIPKHTATTAKSSFLSYFSFGKKDEIKPPEPVPVPLPLTAPTPGVQQQHQQNQYQHYHRQHAAIDPYQSGAAELPFKEMPVKPQKFPKTTKSQKQSKLSKKHHSQQFETPRSTPAQGNDEYPIPPAVPIPPPKYDEPHRHVEAAQPTLQTTVTSPQTSYTPPPALQTTRDIPQTTFQQTTHYQPVETQRPYHHAPSYTPSPMNHLPSFLFGYQHGQQPPQQLQQVQYHHLSPPQHYQQQQQHHHSVNVQHSHQQAKVPEQFPQQPTHPHANHHAQPQQQIGQQLIQTFSQQVSQQRQQQQQQQSHQQPQALLVQMPQNVNPSEQIELPAEMLKALGVKSVAPGVQKPTDSLGQSPAPVVGHLSNGKGVVVLDEASNRPYVRPNTAAYHASPEVYGSPVAVDVSKTPFTKGIPHGFPAPSKIQVDEKTQVSLSGVVLSHDGGLKTTYSELPPTQVNLNEPLNVHIPISQLPPRPAVNVRIKGPDGKVSEVLVPLHESNVKNGGFQLPPIGGLIDQAAHESNGSPKKYIPTDYYTSGKPGRSHHRLPVPYTQAFVPSNHQSSLFASPSNPFLHYANPTGQTIITSPQDPLQAASSSAQSSWIGGWGHSIRSVGSRVGSIFSRKALSS</sequence>
<dbReference type="AlphaFoldDB" id="A0A7M7J7T9"/>
<dbReference type="Proteomes" id="UP000594260">
    <property type="component" value="Unplaced"/>
</dbReference>
<feature type="compositionally biased region" description="Low complexity" evidence="1">
    <location>
        <begin position="675"/>
        <end position="718"/>
    </location>
</feature>
<feature type="compositionally biased region" description="Low complexity" evidence="1">
    <location>
        <begin position="222"/>
        <end position="257"/>
    </location>
</feature>
<dbReference type="OMA" id="TQQNTNM"/>
<feature type="region of interest" description="Disordered" evidence="1">
    <location>
        <begin position="543"/>
        <end position="634"/>
    </location>
</feature>
<dbReference type="EnsemblMetazoa" id="XM_022792131">
    <property type="protein sequence ID" value="XP_022647866"/>
    <property type="gene ID" value="LOC111244748"/>
</dbReference>
<organism evidence="3 4">
    <name type="scientific">Varroa destructor</name>
    <name type="common">Honeybee mite</name>
    <dbReference type="NCBI Taxonomy" id="109461"/>
    <lineage>
        <taxon>Eukaryota</taxon>
        <taxon>Metazoa</taxon>
        <taxon>Ecdysozoa</taxon>
        <taxon>Arthropoda</taxon>
        <taxon>Chelicerata</taxon>
        <taxon>Arachnida</taxon>
        <taxon>Acari</taxon>
        <taxon>Parasitiformes</taxon>
        <taxon>Mesostigmata</taxon>
        <taxon>Gamasina</taxon>
        <taxon>Dermanyssoidea</taxon>
        <taxon>Varroidae</taxon>
        <taxon>Varroa</taxon>
    </lineage>
</organism>
<evidence type="ECO:0000313" key="4">
    <source>
        <dbReference type="Proteomes" id="UP000594260"/>
    </source>
</evidence>
<evidence type="ECO:0000256" key="2">
    <source>
        <dbReference type="SAM" id="SignalP"/>
    </source>
</evidence>
<feature type="region of interest" description="Disordered" evidence="1">
    <location>
        <begin position="423"/>
        <end position="445"/>
    </location>
</feature>
<feature type="compositionally biased region" description="Basic and acidic residues" evidence="1">
    <location>
        <begin position="597"/>
        <end position="606"/>
    </location>
</feature>
<accession>A0A7M7J7T9</accession>
<feature type="region of interest" description="Disordered" evidence="1">
    <location>
        <begin position="104"/>
        <end position="270"/>
    </location>
</feature>
<feature type="chain" id="PRO_5029675453" evidence="2">
    <location>
        <begin position="25"/>
        <end position="1089"/>
    </location>
</feature>
<feature type="signal peptide" evidence="2">
    <location>
        <begin position="1"/>
        <end position="24"/>
    </location>
</feature>
<evidence type="ECO:0000313" key="3">
    <source>
        <dbReference type="EnsemblMetazoa" id="XP_022647866"/>
    </source>
</evidence>
<feature type="compositionally biased region" description="Polar residues" evidence="1">
    <location>
        <begin position="610"/>
        <end position="634"/>
    </location>
</feature>
<dbReference type="KEGG" id="vde:111244748"/>
<protein>
    <submittedName>
        <fullName evidence="3">Uncharacterized protein</fullName>
    </submittedName>
</protein>
<dbReference type="RefSeq" id="XP_022647866.1">
    <property type="nucleotide sequence ID" value="XM_022792131.1"/>
</dbReference>
<feature type="compositionally biased region" description="Low complexity" evidence="1">
    <location>
        <begin position="726"/>
        <end position="772"/>
    </location>
</feature>
<proteinExistence type="predicted"/>
<feature type="region of interest" description="Disordered" evidence="1">
    <location>
        <begin position="646"/>
        <end position="772"/>
    </location>
</feature>
<keyword evidence="4" id="KW-1185">Reference proteome</keyword>
<reference evidence="3" key="1">
    <citation type="submission" date="2021-01" db="UniProtKB">
        <authorList>
            <consortium name="EnsemblMetazoa"/>
        </authorList>
    </citation>
    <scope>IDENTIFICATION</scope>
</reference>
<feature type="compositionally biased region" description="Low complexity" evidence="1">
    <location>
        <begin position="546"/>
        <end position="560"/>
    </location>
</feature>
<feature type="compositionally biased region" description="Basic residues" evidence="1">
    <location>
        <begin position="155"/>
        <end position="164"/>
    </location>
</feature>
<dbReference type="PRINTS" id="PR01217">
    <property type="entry name" value="PRICHEXTENSN"/>
</dbReference>
<feature type="compositionally biased region" description="Pro residues" evidence="1">
    <location>
        <begin position="586"/>
        <end position="596"/>
    </location>
</feature>
<keyword evidence="2" id="KW-0732">Signal</keyword>
<evidence type="ECO:0000256" key="1">
    <source>
        <dbReference type="SAM" id="MobiDB-lite"/>
    </source>
</evidence>
<dbReference type="InParanoid" id="A0A7M7J7T9"/>
<dbReference type="OrthoDB" id="6508828at2759"/>
<feature type="compositionally biased region" description="Polar residues" evidence="1">
    <location>
        <begin position="204"/>
        <end position="213"/>
    </location>
</feature>
<name>A0A7M7J7T9_VARDE</name>
<dbReference type="GeneID" id="111244748"/>